<evidence type="ECO:0000256" key="3">
    <source>
        <dbReference type="ARBA" id="ARBA00022452"/>
    </source>
</evidence>
<comment type="similarity">
    <text evidence="11 12">Belongs to the TonB-dependent receptor family.</text>
</comment>
<dbReference type="PANTHER" id="PTHR32552">
    <property type="entry name" value="FERRICHROME IRON RECEPTOR-RELATED"/>
    <property type="match status" value="1"/>
</dbReference>
<dbReference type="KEGG" id="smaz:LH19_17800"/>
<feature type="domain" description="TonB-dependent receptor plug" evidence="15">
    <location>
        <begin position="53"/>
        <end position="159"/>
    </location>
</feature>
<evidence type="ECO:0000256" key="10">
    <source>
        <dbReference type="ARBA" id="ARBA00023237"/>
    </source>
</evidence>
<evidence type="ECO:0000256" key="9">
    <source>
        <dbReference type="ARBA" id="ARBA00023136"/>
    </source>
</evidence>
<dbReference type="AlphaFoldDB" id="A0AAC9AW42"/>
<evidence type="ECO:0000313" key="17">
    <source>
        <dbReference type="Proteomes" id="UP000076088"/>
    </source>
</evidence>
<evidence type="ECO:0000256" key="6">
    <source>
        <dbReference type="ARBA" id="ARBA00023004"/>
    </source>
</evidence>
<proteinExistence type="inferred from homology"/>
<evidence type="ECO:0008006" key="18">
    <source>
        <dbReference type="Google" id="ProtNLM"/>
    </source>
</evidence>
<feature type="chain" id="PRO_5042153999" description="TonB-dependent receptor" evidence="13">
    <location>
        <begin position="19"/>
        <end position="743"/>
    </location>
</feature>
<evidence type="ECO:0000256" key="4">
    <source>
        <dbReference type="ARBA" id="ARBA00022496"/>
    </source>
</evidence>
<keyword evidence="7" id="KW-0406">Ion transport</keyword>
<dbReference type="InterPro" id="IPR012910">
    <property type="entry name" value="Plug_dom"/>
</dbReference>
<evidence type="ECO:0000256" key="12">
    <source>
        <dbReference type="RuleBase" id="RU003357"/>
    </source>
</evidence>
<evidence type="ECO:0000256" key="2">
    <source>
        <dbReference type="ARBA" id="ARBA00022448"/>
    </source>
</evidence>
<evidence type="ECO:0000256" key="7">
    <source>
        <dbReference type="ARBA" id="ARBA00023065"/>
    </source>
</evidence>
<reference evidence="16 17" key="2">
    <citation type="journal article" date="2016" name="Genome Announc.">
        <title>Complete Genome Sequence of Sphingopyxis macrogoltabida Strain 203N (NBRC 111659), a Polyethylene Glycol Degrader.</title>
        <authorList>
            <person name="Ohtsubo Y."/>
            <person name="Nonoyama S."/>
            <person name="Nagata Y."/>
            <person name="Numata M."/>
            <person name="Tsuchikane K."/>
            <person name="Hosoyama A."/>
            <person name="Yamazoe A."/>
            <person name="Tsuda M."/>
            <person name="Fujita N."/>
            <person name="Kawai F."/>
        </authorList>
    </citation>
    <scope>NUCLEOTIDE SEQUENCE [LARGE SCALE GENOMIC DNA]</scope>
    <source>
        <strain evidence="16 17">203N</strain>
    </source>
</reference>
<reference evidence="17" key="1">
    <citation type="submission" date="2015-11" db="EMBL/GenBank/DDBJ databases">
        <title>Complete genome sequence of a polyethylene-glycol degrader Sphingopyxis macrogoltabida 203N (NBRC 111659).</title>
        <authorList>
            <person name="Yoshiyuki O."/>
            <person name="Shouta N."/>
            <person name="Nagata Y."/>
            <person name="Numata M."/>
            <person name="Tsuchikane K."/>
            <person name="Hosoyama A."/>
            <person name="Yamazoe A."/>
            <person name="Tsuda M."/>
            <person name="Fujita N."/>
            <person name="Kawai F."/>
        </authorList>
    </citation>
    <scope>NUCLEOTIDE SEQUENCE [LARGE SCALE GENOMIC DNA]</scope>
    <source>
        <strain evidence="17">203N</strain>
    </source>
</reference>
<keyword evidence="5 11" id="KW-0812">Transmembrane</keyword>
<dbReference type="Gene3D" id="2.40.170.20">
    <property type="entry name" value="TonB-dependent receptor, beta-barrel domain"/>
    <property type="match status" value="1"/>
</dbReference>
<dbReference type="Pfam" id="PF07715">
    <property type="entry name" value="Plug"/>
    <property type="match status" value="1"/>
</dbReference>
<evidence type="ECO:0000256" key="5">
    <source>
        <dbReference type="ARBA" id="ARBA00022692"/>
    </source>
</evidence>
<accession>A0AAC9AW42</accession>
<dbReference type="Pfam" id="PF00593">
    <property type="entry name" value="TonB_dep_Rec_b-barrel"/>
    <property type="match status" value="1"/>
</dbReference>
<evidence type="ECO:0000256" key="8">
    <source>
        <dbReference type="ARBA" id="ARBA00023077"/>
    </source>
</evidence>
<keyword evidence="10 11" id="KW-0998">Cell outer membrane</keyword>
<name>A0AAC9AW42_SPHMC</name>
<dbReference type="PROSITE" id="PS52016">
    <property type="entry name" value="TONB_DEPENDENT_REC_3"/>
    <property type="match status" value="1"/>
</dbReference>
<evidence type="ECO:0000259" key="14">
    <source>
        <dbReference type="Pfam" id="PF00593"/>
    </source>
</evidence>
<keyword evidence="8 12" id="KW-0798">TonB box</keyword>
<keyword evidence="17" id="KW-1185">Reference proteome</keyword>
<keyword evidence="3 11" id="KW-1134">Transmembrane beta strand</keyword>
<evidence type="ECO:0000256" key="13">
    <source>
        <dbReference type="SAM" id="SignalP"/>
    </source>
</evidence>
<comment type="subcellular location">
    <subcellularLocation>
        <location evidence="1 11">Cell outer membrane</location>
        <topology evidence="1 11">Multi-pass membrane protein</topology>
    </subcellularLocation>
</comment>
<keyword evidence="6" id="KW-0408">Iron</keyword>
<feature type="signal peptide" evidence="13">
    <location>
        <begin position="1"/>
        <end position="18"/>
    </location>
</feature>
<dbReference type="InterPro" id="IPR039426">
    <property type="entry name" value="TonB-dep_rcpt-like"/>
</dbReference>
<evidence type="ECO:0000313" key="16">
    <source>
        <dbReference type="EMBL" id="AMU90982.1"/>
    </source>
</evidence>
<dbReference type="EMBL" id="CP013344">
    <property type="protein sequence ID" value="AMU90982.1"/>
    <property type="molecule type" value="Genomic_DNA"/>
</dbReference>
<keyword evidence="9 11" id="KW-0472">Membrane</keyword>
<evidence type="ECO:0000256" key="1">
    <source>
        <dbReference type="ARBA" id="ARBA00004571"/>
    </source>
</evidence>
<keyword evidence="4" id="KW-0410">Iron transport</keyword>
<evidence type="ECO:0000256" key="11">
    <source>
        <dbReference type="PROSITE-ProRule" id="PRU01360"/>
    </source>
</evidence>
<gene>
    <name evidence="16" type="ORF">ATM17_18365</name>
</gene>
<keyword evidence="13" id="KW-0732">Signal</keyword>
<evidence type="ECO:0000259" key="15">
    <source>
        <dbReference type="Pfam" id="PF07715"/>
    </source>
</evidence>
<dbReference type="GO" id="GO:0009279">
    <property type="term" value="C:cell outer membrane"/>
    <property type="evidence" value="ECO:0007669"/>
    <property type="project" value="UniProtKB-SubCell"/>
</dbReference>
<dbReference type="SUPFAM" id="SSF56935">
    <property type="entry name" value="Porins"/>
    <property type="match status" value="1"/>
</dbReference>
<dbReference type="GO" id="GO:0006826">
    <property type="term" value="P:iron ion transport"/>
    <property type="evidence" value="ECO:0007669"/>
    <property type="project" value="UniProtKB-KW"/>
</dbReference>
<keyword evidence="2 11" id="KW-0813">Transport</keyword>
<protein>
    <recommendedName>
        <fullName evidence="18">TonB-dependent receptor</fullName>
    </recommendedName>
</protein>
<organism evidence="16 17">
    <name type="scientific">Sphingopyxis macrogoltabida</name>
    <name type="common">Sphingomonas macrogoltabidus</name>
    <dbReference type="NCBI Taxonomy" id="33050"/>
    <lineage>
        <taxon>Bacteria</taxon>
        <taxon>Pseudomonadati</taxon>
        <taxon>Pseudomonadota</taxon>
        <taxon>Alphaproteobacteria</taxon>
        <taxon>Sphingomonadales</taxon>
        <taxon>Sphingomonadaceae</taxon>
        <taxon>Sphingopyxis</taxon>
    </lineage>
</organism>
<dbReference type="PANTHER" id="PTHR32552:SF81">
    <property type="entry name" value="TONB-DEPENDENT OUTER MEMBRANE RECEPTOR"/>
    <property type="match status" value="1"/>
</dbReference>
<sequence length="743" mass="80718">MASAILLAGLILPNAAHAQVAESDQTVIGRDASTNEGGDGEIVVTARKRSESAQKVPITLSVVSGTQLQEQNLTSIQSLQQVTAGLTVRTTPKNYINLTLRGLGTGSATDVFEQSVAAFVDGTYAGRAPQFNAALFDFDRVEIIRGAQASLLSKNTSLGALSLTTRKPGEDFGFNIVGSHEFELGSYHLEAGMDIPLADNLKVRIAGKYGDQHGWVRNPNDNSEVPRTKTYGGRITLVYEPADSLDVTLSYSRFRANTIGLPLEYFADPTGQIRSLAVLAGDTQFELNSDRRASVSSIYGPDYDRTTGDRAIATINYDLGGHTLTSVTSYSHYKENRYFDADHIVGNYVDGFYFTGNRQWQQEIRLTSPVDEGALDYVIGASYFHEVWRYRENVISQCVGCSPAQLAAFPTQGAYITTDRQTTRDLAAFAQANLRLTDTLGLSAGIRYTNGRRAATLTRLTTIPGSVTAVLAPPFPETTLHRKENNVDGSIGINFTPQSNLLFYASISRGTKAGGFINSPTNPSTPIGAAATEYGNETATTYEVGGKWTLPRGGRLNIALFNTDVSNFQQTVFISPRFIVTSRDLRARGVEVQASYQVAGPLRFDGSVTYADTIRTKTGGLHAQGAPKWSGNASFNIEQPVSDATTLTGNIGLEFRSSIFLTDEEQTLGYTPFTTVPKGQSYAYLNGRIGIRNEQGWEIALIGKNLTNKYVFDYSTPAPSVGRGSYVNPNIPRTIALQLMFKY</sequence>
<dbReference type="InterPro" id="IPR000531">
    <property type="entry name" value="Beta-barrel_TonB"/>
</dbReference>
<feature type="domain" description="TonB-dependent receptor-like beta-barrel" evidence="14">
    <location>
        <begin position="279"/>
        <end position="706"/>
    </location>
</feature>
<dbReference type="Proteomes" id="UP000076088">
    <property type="component" value="Chromosome"/>
</dbReference>
<dbReference type="InterPro" id="IPR036942">
    <property type="entry name" value="Beta-barrel_TonB_sf"/>
</dbReference>